<protein>
    <submittedName>
        <fullName evidence="1">Uncharacterized protein</fullName>
    </submittedName>
</protein>
<organism evidence="1 2">
    <name type="scientific">Austropuccinia psidii MF-1</name>
    <dbReference type="NCBI Taxonomy" id="1389203"/>
    <lineage>
        <taxon>Eukaryota</taxon>
        <taxon>Fungi</taxon>
        <taxon>Dikarya</taxon>
        <taxon>Basidiomycota</taxon>
        <taxon>Pucciniomycotina</taxon>
        <taxon>Pucciniomycetes</taxon>
        <taxon>Pucciniales</taxon>
        <taxon>Sphaerophragmiaceae</taxon>
        <taxon>Austropuccinia</taxon>
    </lineage>
</organism>
<accession>A0A9Q3GKB2</accession>
<dbReference type="Proteomes" id="UP000765509">
    <property type="component" value="Unassembled WGS sequence"/>
</dbReference>
<gene>
    <name evidence="1" type="ORF">O181_010336</name>
</gene>
<keyword evidence="2" id="KW-1185">Reference proteome</keyword>
<evidence type="ECO:0000313" key="1">
    <source>
        <dbReference type="EMBL" id="MBW0470621.1"/>
    </source>
</evidence>
<proteinExistence type="predicted"/>
<dbReference type="AlphaFoldDB" id="A0A9Q3GKB2"/>
<sequence length="98" mass="10935">MSNHRYSSMRICMCQLCSAQTHSYHEGDRKGVAFTIFQYKQQIKKLKSAIAPKSLPKIPTSASGSECPQILLDPIFPTDYFKLTESTFSTPLGLTSIS</sequence>
<comment type="caution">
    <text evidence="1">The sequence shown here is derived from an EMBL/GenBank/DDBJ whole genome shotgun (WGS) entry which is preliminary data.</text>
</comment>
<name>A0A9Q3GKB2_9BASI</name>
<dbReference type="EMBL" id="AVOT02002503">
    <property type="protein sequence ID" value="MBW0470621.1"/>
    <property type="molecule type" value="Genomic_DNA"/>
</dbReference>
<reference evidence="1" key="1">
    <citation type="submission" date="2021-03" db="EMBL/GenBank/DDBJ databases">
        <title>Draft genome sequence of rust myrtle Austropuccinia psidii MF-1, a brazilian biotype.</title>
        <authorList>
            <person name="Quecine M.C."/>
            <person name="Pachon D.M.R."/>
            <person name="Bonatelli M.L."/>
            <person name="Correr F.H."/>
            <person name="Franceschini L.M."/>
            <person name="Leite T.F."/>
            <person name="Margarido G.R.A."/>
            <person name="Almeida C.A."/>
            <person name="Ferrarezi J.A."/>
            <person name="Labate C.A."/>
        </authorList>
    </citation>
    <scope>NUCLEOTIDE SEQUENCE</scope>
    <source>
        <strain evidence="1">MF-1</strain>
    </source>
</reference>
<evidence type="ECO:0000313" key="2">
    <source>
        <dbReference type="Proteomes" id="UP000765509"/>
    </source>
</evidence>